<proteinExistence type="predicted"/>
<name>A0A1M6NBY9_9FLAO</name>
<dbReference type="Proteomes" id="UP000184498">
    <property type="component" value="Unassembled WGS sequence"/>
</dbReference>
<protein>
    <submittedName>
        <fullName evidence="1">Uncharacterized protein</fullName>
    </submittedName>
</protein>
<sequence>MSTKLDQLKIAFEDYILEIFESNGQDSDDNSDRTIQNAEQQIRNYINIAEATMTGHEISEQRASKLKRNLEVSALKEFSYKYTISKKCLEFIANNATDNSELMFDLISVPTNGSEDKKIGFALSFPENPSKYYQVLDTDDYIDISKDFKGYKDFFDREYKPVFDDAFAGNIFSGNENTKKVSIYYEKYFRSLCRKVIDSQDSKSVLTLTTGIVSFDMEDIIRGESRLSFFNMGQFTFYYSVESGALKAAGHGDVNPTYPPGPNIING</sequence>
<dbReference type="EMBL" id="FRAM01000001">
    <property type="protein sequence ID" value="SHJ93192.1"/>
    <property type="molecule type" value="Genomic_DNA"/>
</dbReference>
<dbReference type="AlphaFoldDB" id="A0A1M6NBY9"/>
<gene>
    <name evidence="1" type="ORF">SAMN05444371_0325</name>
</gene>
<organism evidence="1 2">
    <name type="scientific">Epilithonimonas mollis</name>
    <dbReference type="NCBI Taxonomy" id="216903"/>
    <lineage>
        <taxon>Bacteria</taxon>
        <taxon>Pseudomonadati</taxon>
        <taxon>Bacteroidota</taxon>
        <taxon>Flavobacteriia</taxon>
        <taxon>Flavobacteriales</taxon>
        <taxon>Weeksellaceae</taxon>
        <taxon>Chryseobacterium group</taxon>
        <taxon>Epilithonimonas</taxon>
    </lineage>
</organism>
<reference evidence="2" key="1">
    <citation type="submission" date="2016-11" db="EMBL/GenBank/DDBJ databases">
        <authorList>
            <person name="Varghese N."/>
            <person name="Submissions S."/>
        </authorList>
    </citation>
    <scope>NUCLEOTIDE SEQUENCE [LARGE SCALE GENOMIC DNA]</scope>
    <source>
        <strain evidence="2">DSM 18016</strain>
    </source>
</reference>
<evidence type="ECO:0000313" key="2">
    <source>
        <dbReference type="Proteomes" id="UP000184498"/>
    </source>
</evidence>
<keyword evidence="2" id="KW-1185">Reference proteome</keyword>
<dbReference type="STRING" id="216903.SAMN05444371_0325"/>
<evidence type="ECO:0000313" key="1">
    <source>
        <dbReference type="EMBL" id="SHJ93192.1"/>
    </source>
</evidence>
<dbReference type="RefSeq" id="WP_072996109.1">
    <property type="nucleotide sequence ID" value="NZ_FRAM01000001.1"/>
</dbReference>
<accession>A0A1M6NBY9</accession>